<reference evidence="1" key="1">
    <citation type="journal article" date="2021" name="Proc. Natl. Acad. Sci. U.S.A.">
        <title>A Catalog of Tens of Thousands of Viruses from Human Metagenomes Reveals Hidden Associations with Chronic Diseases.</title>
        <authorList>
            <person name="Tisza M.J."/>
            <person name="Buck C.B."/>
        </authorList>
    </citation>
    <scope>NUCLEOTIDE SEQUENCE</scope>
    <source>
        <strain evidence="1">Ctw1L9</strain>
    </source>
</reference>
<proteinExistence type="predicted"/>
<dbReference type="EMBL" id="BK059154">
    <property type="protein sequence ID" value="DAE92736.1"/>
    <property type="molecule type" value="Genomic_DNA"/>
</dbReference>
<evidence type="ECO:0000313" key="1">
    <source>
        <dbReference type="EMBL" id="DAE92736.1"/>
    </source>
</evidence>
<accession>A0A8S5RTB0</accession>
<organism evidence="1">
    <name type="scientific">Siphoviridae sp. gcode 4</name>
    <dbReference type="NCBI Taxonomy" id="2838368"/>
    <lineage>
        <taxon>Viruses</taxon>
        <taxon>Duplodnaviria</taxon>
        <taxon>Heunggongvirae</taxon>
        <taxon>Uroviricota</taxon>
        <taxon>Caudoviricetes</taxon>
    </lineage>
</organism>
<name>A0A8S5RTB0_9CAUD</name>
<protein>
    <submittedName>
        <fullName evidence="1">Uncharacterized protein</fullName>
    </submittedName>
</protein>
<sequence>MNKEEIKELKENKDIKYIYKIPCSLFETDLLVIIGNIKTKYDKEKHCLYFSFEDWFQRTDCGDLLPYVCSTLNKKGKIKEYLNVYVKPDLVKFRNYIIKDPSITPLEKYIEVNWALQILREFKVNRPDVFSRESNLEELMKNKYQKDLSTFLTEVHPMYIKQFYDKK</sequence>